<evidence type="ECO:0000256" key="1">
    <source>
        <dbReference type="SAM" id="Phobius"/>
    </source>
</evidence>
<dbReference type="Pfam" id="PF10754">
    <property type="entry name" value="DUF2569"/>
    <property type="match status" value="1"/>
</dbReference>
<dbReference type="Gene3D" id="3.10.620.30">
    <property type="match status" value="1"/>
</dbReference>
<feature type="transmembrane region" description="Helical" evidence="1">
    <location>
        <begin position="815"/>
        <end position="833"/>
    </location>
</feature>
<keyword evidence="1" id="KW-1133">Transmembrane helix</keyword>
<reference evidence="4 5" key="1">
    <citation type="journal article" date="2013" name="Stand. Genomic Sci.">
        <title>Genomic Encyclopedia of Type Strains, Phase I: The one thousand microbial genomes (KMG-I) project.</title>
        <authorList>
            <person name="Kyrpides N.C."/>
            <person name="Woyke T."/>
            <person name="Eisen J.A."/>
            <person name="Garrity G."/>
            <person name="Lilburn T.G."/>
            <person name="Beck B.J."/>
            <person name="Whitman W.B."/>
            <person name="Hugenholtz P."/>
            <person name="Klenk H.P."/>
        </authorList>
    </citation>
    <scope>NUCLEOTIDE SEQUENCE [LARGE SCALE GENOMIC DNA]</scope>
    <source>
        <strain evidence="4 5">DSM 13484</strain>
    </source>
</reference>
<feature type="signal peptide" evidence="2">
    <location>
        <begin position="1"/>
        <end position="25"/>
    </location>
</feature>
<dbReference type="Gene3D" id="2.60.40.3140">
    <property type="match status" value="1"/>
</dbReference>
<accession>A0A562TEW3</accession>
<keyword evidence="5" id="KW-1185">Reference proteome</keyword>
<protein>
    <submittedName>
        <fullName evidence="4">Uncharacterized protein DUF3857</fullName>
    </submittedName>
</protein>
<dbReference type="RefSeq" id="WP_145710938.1">
    <property type="nucleotide sequence ID" value="NZ_BAAAFY010000001.1"/>
</dbReference>
<evidence type="ECO:0000313" key="4">
    <source>
        <dbReference type="EMBL" id="TWI91804.1"/>
    </source>
</evidence>
<dbReference type="AlphaFoldDB" id="A0A562TEW3"/>
<name>A0A562TEW3_CHIJA</name>
<feature type="transmembrane region" description="Helical" evidence="1">
    <location>
        <begin position="784"/>
        <end position="803"/>
    </location>
</feature>
<proteinExistence type="predicted"/>
<dbReference type="EMBL" id="VLLG01000002">
    <property type="protein sequence ID" value="TWI91804.1"/>
    <property type="molecule type" value="Genomic_DNA"/>
</dbReference>
<feature type="transmembrane region" description="Helical" evidence="1">
    <location>
        <begin position="745"/>
        <end position="772"/>
    </location>
</feature>
<feature type="transmembrane region" description="Helical" evidence="1">
    <location>
        <begin position="663"/>
        <end position="683"/>
    </location>
</feature>
<dbReference type="InterPro" id="IPR019690">
    <property type="entry name" value="DUF2569"/>
</dbReference>
<gene>
    <name evidence="4" type="ORF">LX66_1184</name>
</gene>
<feature type="chain" id="PRO_5021900037" evidence="2">
    <location>
        <begin position="26"/>
        <end position="859"/>
    </location>
</feature>
<sequence length="859" mass="97675">MYRFFYPCMLALATIFAGTPLSVTAQHNNFSITPAPGWLAPYAPDLQKTPDLREISSGYYLRLLEEQYHAEHNSQYRHVIRQIISEAGVQNAAEVSVDYDPAYEKLKFHQLLVRRNGKIINKLDAGKFKFLQQEKELSRFIYSGLYTAYFIIDDVRKGDQIEYSYTLEGKNPIFEDRYFNTFYLGADEPIANFYKCLQASPSRNIRFRSFNKAPLPVKRVFNGITLYEWDSLQIITPRNTSYNTPSWYNAYAKVQASEYTTWEEVVNWALKVNAVQHITPALQARIASWQKESGSNKTLYMQKAVRFVQDEIRYMGIEMGEYSHRPSMPDKVLARRFGDCKDKSLLLCSLLQANGIDASLAYANTYFKGRLTDYLPSPVLFNHAIVYATVDGKSYWIDPTINYQRGPVSNIAIPDYQKALVIRKGNTDLSDIIPAASGKTNITESFTLPADNEKPAQLKVISNYSAGFADNIRSFFAETSMKDLERSYLDYYKSIYGNVTADTTVQVVDSDNPNLFEVTESYALQAPWKADSTVKGRQLFYVQAKILTDLLPVIATDTPDAPLALKYPYSLDYVITLHMPEDWSLEDEALHIKNRYYRIDFTASVYGRTVKMHYQYESYQDHVPVTALATYREDRRKLGEVAAYTYFWTPGAGAASGKTGNTVSWLMLTLAMLFVGIFSYIGVKFYKRSVLPVRQDIDPWPIGGWLVLMGIGIIISPLTLLISTIENGLLSNSTWEAVIHADDSQVRLLVMIAELAANAFLWVYSILLLVLFIKRRDTFPAANIVAYAAALTLNVLDHVAVGALNNSFDWRPDEITTITRSIIAAAIWIPYLLKSERVKHTFVVPHSSALPPNEYQRET</sequence>
<keyword evidence="1" id="KW-0812">Transmembrane</keyword>
<feature type="domain" description="DUF3857" evidence="3">
    <location>
        <begin position="74"/>
        <end position="231"/>
    </location>
</feature>
<keyword evidence="1" id="KW-0472">Membrane</keyword>
<evidence type="ECO:0000259" key="3">
    <source>
        <dbReference type="Pfam" id="PF12969"/>
    </source>
</evidence>
<dbReference type="InterPro" id="IPR024618">
    <property type="entry name" value="DUF3857"/>
</dbReference>
<evidence type="ECO:0000313" key="5">
    <source>
        <dbReference type="Proteomes" id="UP000316778"/>
    </source>
</evidence>
<dbReference type="OrthoDB" id="98874at2"/>
<organism evidence="4 5">
    <name type="scientific">Chitinophaga japonensis</name>
    <name type="common">Flexibacter japonensis</name>
    <dbReference type="NCBI Taxonomy" id="104662"/>
    <lineage>
        <taxon>Bacteria</taxon>
        <taxon>Pseudomonadati</taxon>
        <taxon>Bacteroidota</taxon>
        <taxon>Chitinophagia</taxon>
        <taxon>Chitinophagales</taxon>
        <taxon>Chitinophagaceae</taxon>
        <taxon>Chitinophaga</taxon>
    </lineage>
</organism>
<comment type="caution">
    <text evidence="4">The sequence shown here is derived from an EMBL/GenBank/DDBJ whole genome shotgun (WGS) entry which is preliminary data.</text>
</comment>
<dbReference type="Pfam" id="PF12969">
    <property type="entry name" value="DUF3857"/>
    <property type="match status" value="1"/>
</dbReference>
<keyword evidence="2" id="KW-0732">Signal</keyword>
<dbReference type="SUPFAM" id="SSF54001">
    <property type="entry name" value="Cysteine proteinases"/>
    <property type="match status" value="1"/>
</dbReference>
<feature type="transmembrane region" description="Helical" evidence="1">
    <location>
        <begin position="704"/>
        <end position="725"/>
    </location>
</feature>
<evidence type="ECO:0000256" key="2">
    <source>
        <dbReference type="SAM" id="SignalP"/>
    </source>
</evidence>
<dbReference type="Proteomes" id="UP000316778">
    <property type="component" value="Unassembled WGS sequence"/>
</dbReference>
<dbReference type="InterPro" id="IPR038765">
    <property type="entry name" value="Papain-like_cys_pep_sf"/>
</dbReference>